<evidence type="ECO:0000256" key="4">
    <source>
        <dbReference type="ARBA" id="ARBA00022692"/>
    </source>
</evidence>
<keyword evidence="10" id="KW-1185">Reference proteome</keyword>
<organism evidence="9 10">
    <name type="scientific">Paenibacillus antri</name>
    <dbReference type="NCBI Taxonomy" id="2582848"/>
    <lineage>
        <taxon>Bacteria</taxon>
        <taxon>Bacillati</taxon>
        <taxon>Bacillota</taxon>
        <taxon>Bacilli</taxon>
        <taxon>Bacillales</taxon>
        <taxon>Paenibacillaceae</taxon>
        <taxon>Paenibacillus</taxon>
    </lineage>
</organism>
<dbReference type="SMART" id="SM00793">
    <property type="entry name" value="AgrB"/>
    <property type="match status" value="1"/>
</dbReference>
<keyword evidence="6 8" id="KW-1133">Transmembrane helix</keyword>
<dbReference type="EMBL" id="VCIW01000001">
    <property type="protein sequence ID" value="TLS54019.1"/>
    <property type="molecule type" value="Genomic_DNA"/>
</dbReference>
<evidence type="ECO:0000256" key="2">
    <source>
        <dbReference type="ARBA" id="ARBA00022654"/>
    </source>
</evidence>
<keyword evidence="4 8" id="KW-0812">Transmembrane</keyword>
<comment type="caution">
    <text evidence="9">The sequence shown here is derived from an EMBL/GenBank/DDBJ whole genome shotgun (WGS) entry which is preliminary data.</text>
</comment>
<evidence type="ECO:0000256" key="7">
    <source>
        <dbReference type="ARBA" id="ARBA00023136"/>
    </source>
</evidence>
<evidence type="ECO:0000256" key="8">
    <source>
        <dbReference type="SAM" id="Phobius"/>
    </source>
</evidence>
<evidence type="ECO:0000256" key="5">
    <source>
        <dbReference type="ARBA" id="ARBA00022801"/>
    </source>
</evidence>
<proteinExistence type="predicted"/>
<evidence type="ECO:0008006" key="11">
    <source>
        <dbReference type="Google" id="ProtNLM"/>
    </source>
</evidence>
<evidence type="ECO:0000256" key="3">
    <source>
        <dbReference type="ARBA" id="ARBA00022670"/>
    </source>
</evidence>
<dbReference type="GO" id="GO:0006508">
    <property type="term" value="P:proteolysis"/>
    <property type="evidence" value="ECO:0007669"/>
    <property type="project" value="UniProtKB-KW"/>
</dbReference>
<keyword evidence="5" id="KW-0378">Hydrolase</keyword>
<protein>
    <recommendedName>
        <fullName evidence="11">Accessory regulator AgrB</fullName>
    </recommendedName>
</protein>
<dbReference type="GO" id="GO:0009372">
    <property type="term" value="P:quorum sensing"/>
    <property type="evidence" value="ECO:0007669"/>
    <property type="project" value="UniProtKB-KW"/>
</dbReference>
<sequence length="184" mass="20277">MPLIGAIGRMIETVANRAAGWIHRHSPDSTASQEVLTYALSIYFNAFSIVSLSLLIGFFAGTFIETVVVIVAFSVLRAFSGGNHMRTPMMCLLVSVAAFTSIPHVPAPEPWLRDALLCVSLLLALLFAPNVRHDPIYGNKLLPYMKWIAVAIVGTNFLIASWVVTLAFFIQCITLIPLQRRCMK</sequence>
<feature type="transmembrane region" description="Helical" evidence="8">
    <location>
        <begin position="87"/>
        <end position="105"/>
    </location>
</feature>
<reference evidence="9 10" key="1">
    <citation type="submission" date="2019-05" db="EMBL/GenBank/DDBJ databases">
        <authorList>
            <person name="Narsing Rao M.P."/>
            <person name="Li W.J."/>
        </authorList>
    </citation>
    <scope>NUCLEOTIDE SEQUENCE [LARGE SCALE GENOMIC DNA]</scope>
    <source>
        <strain evidence="9 10">SYSU_K30003</strain>
    </source>
</reference>
<dbReference type="GO" id="GO:0008233">
    <property type="term" value="F:peptidase activity"/>
    <property type="evidence" value="ECO:0007669"/>
    <property type="project" value="UniProtKB-KW"/>
</dbReference>
<dbReference type="InterPro" id="IPR006741">
    <property type="entry name" value="AgrB"/>
</dbReference>
<dbReference type="GO" id="GO:0016020">
    <property type="term" value="C:membrane"/>
    <property type="evidence" value="ECO:0007669"/>
    <property type="project" value="InterPro"/>
</dbReference>
<feature type="transmembrane region" description="Helical" evidence="8">
    <location>
        <begin position="42"/>
        <end position="75"/>
    </location>
</feature>
<dbReference type="Pfam" id="PF04647">
    <property type="entry name" value="AgrB"/>
    <property type="match status" value="1"/>
</dbReference>
<gene>
    <name evidence="9" type="ORF">FE782_01325</name>
</gene>
<evidence type="ECO:0000256" key="1">
    <source>
        <dbReference type="ARBA" id="ARBA00022475"/>
    </source>
</evidence>
<keyword evidence="2" id="KW-0673">Quorum sensing</keyword>
<evidence type="ECO:0000313" key="9">
    <source>
        <dbReference type="EMBL" id="TLS54019.1"/>
    </source>
</evidence>
<name>A0A5R9GFQ1_9BACL</name>
<evidence type="ECO:0000313" key="10">
    <source>
        <dbReference type="Proteomes" id="UP000309676"/>
    </source>
</evidence>
<keyword evidence="1" id="KW-1003">Cell membrane</keyword>
<feature type="transmembrane region" description="Helical" evidence="8">
    <location>
        <begin position="148"/>
        <end position="170"/>
    </location>
</feature>
<keyword evidence="7 8" id="KW-0472">Membrane</keyword>
<dbReference type="Proteomes" id="UP000309676">
    <property type="component" value="Unassembled WGS sequence"/>
</dbReference>
<dbReference type="AlphaFoldDB" id="A0A5R9GFQ1"/>
<evidence type="ECO:0000256" key="6">
    <source>
        <dbReference type="ARBA" id="ARBA00022989"/>
    </source>
</evidence>
<accession>A0A5R9GFQ1</accession>
<keyword evidence="3" id="KW-0645">Protease</keyword>